<feature type="compositionally biased region" description="Basic and acidic residues" evidence="1">
    <location>
        <begin position="395"/>
        <end position="405"/>
    </location>
</feature>
<sequence>MPALSSRHGTAFRLLRVGALIVACLVFLWGCEVSRSSTLGDVPEYLVLAGLAAVVGLVAAWFEIRAVRAAQRTVTMDDGRWRVVARVGGDGALVFVGHDEEPDDSDDPEDAPSGWVWTFPAASIDAVRDVLHTACFPGDDPDELAELALLDLLGEAAGLLDPVARADPGAWLHGHGVRGERHEWGVDPTQTTRTLPIVGTPLAGPVRSGAERRAAGARRPERSSDETRRRSADSASAPRTGHAKDGSAGAASERYRREVASGSDRARGERRGKSHRGAPSAANRWDAARARRDAERSERGQPALPEGDTEQRQGAASTRARRAGRTAGPTVNRGDGQPRSESQDPRGAGHGSSESAGERGPEPRGSGHAGRAGHGTAGVRSAPGGKAAGARPTRRSSEAAPRPDHPQPASGQRPVPVADQQYSGPIRRRGVGRQQHQDPDSWWETADGPTDRTYREPPPPRLSNPRRRGDE</sequence>
<keyword evidence="2" id="KW-1133">Transmembrane helix</keyword>
<keyword evidence="2" id="KW-0472">Membrane</keyword>
<accession>A0ABV8DM90</accession>
<dbReference type="Proteomes" id="UP001595696">
    <property type="component" value="Unassembled WGS sequence"/>
</dbReference>
<evidence type="ECO:0000256" key="1">
    <source>
        <dbReference type="SAM" id="MobiDB-lite"/>
    </source>
</evidence>
<feature type="compositionally biased region" description="Basic and acidic residues" evidence="1">
    <location>
        <begin position="253"/>
        <end position="271"/>
    </location>
</feature>
<protein>
    <submittedName>
        <fullName evidence="3">Uncharacterized protein</fullName>
    </submittedName>
</protein>
<feature type="transmembrane region" description="Helical" evidence="2">
    <location>
        <begin position="42"/>
        <end position="62"/>
    </location>
</feature>
<keyword evidence="4" id="KW-1185">Reference proteome</keyword>
<feature type="compositionally biased region" description="Basic and acidic residues" evidence="1">
    <location>
        <begin position="209"/>
        <end position="232"/>
    </location>
</feature>
<feature type="transmembrane region" description="Helical" evidence="2">
    <location>
        <begin position="12"/>
        <end position="30"/>
    </location>
</feature>
<evidence type="ECO:0000313" key="4">
    <source>
        <dbReference type="Proteomes" id="UP001595696"/>
    </source>
</evidence>
<dbReference type="RefSeq" id="WP_378610932.1">
    <property type="nucleotide sequence ID" value="NZ_JBHSAX010000004.1"/>
</dbReference>
<gene>
    <name evidence="3" type="ORF">ACFO0B_04115</name>
</gene>
<reference evidence="4" key="1">
    <citation type="journal article" date="2019" name="Int. J. Syst. Evol. Microbiol.">
        <title>The Global Catalogue of Microorganisms (GCM) 10K type strain sequencing project: providing services to taxonomists for standard genome sequencing and annotation.</title>
        <authorList>
            <consortium name="The Broad Institute Genomics Platform"/>
            <consortium name="The Broad Institute Genome Sequencing Center for Infectious Disease"/>
            <person name="Wu L."/>
            <person name="Ma J."/>
        </authorList>
    </citation>
    <scope>NUCLEOTIDE SEQUENCE [LARGE SCALE GENOMIC DNA]</scope>
    <source>
        <strain evidence="4">CGMCC 4.7330</strain>
    </source>
</reference>
<evidence type="ECO:0000313" key="3">
    <source>
        <dbReference type="EMBL" id="MFC3961168.1"/>
    </source>
</evidence>
<comment type="caution">
    <text evidence="3">The sequence shown here is derived from an EMBL/GenBank/DDBJ whole genome shotgun (WGS) entry which is preliminary data.</text>
</comment>
<feature type="compositionally biased region" description="Basic and acidic residues" evidence="1">
    <location>
        <begin position="286"/>
        <end position="299"/>
    </location>
</feature>
<dbReference type="EMBL" id="JBHSAX010000004">
    <property type="protein sequence ID" value="MFC3961168.1"/>
    <property type="molecule type" value="Genomic_DNA"/>
</dbReference>
<organism evidence="3 4">
    <name type="scientific">Nocardia jiangsuensis</name>
    <dbReference type="NCBI Taxonomy" id="1691563"/>
    <lineage>
        <taxon>Bacteria</taxon>
        <taxon>Bacillati</taxon>
        <taxon>Actinomycetota</taxon>
        <taxon>Actinomycetes</taxon>
        <taxon>Mycobacteriales</taxon>
        <taxon>Nocardiaceae</taxon>
        <taxon>Nocardia</taxon>
    </lineage>
</organism>
<name>A0ABV8DM90_9NOCA</name>
<keyword evidence="2" id="KW-0812">Transmembrane</keyword>
<feature type="region of interest" description="Disordered" evidence="1">
    <location>
        <begin position="173"/>
        <end position="471"/>
    </location>
</feature>
<feature type="compositionally biased region" description="Gly residues" evidence="1">
    <location>
        <begin position="367"/>
        <end position="376"/>
    </location>
</feature>
<proteinExistence type="predicted"/>
<evidence type="ECO:0000256" key="2">
    <source>
        <dbReference type="SAM" id="Phobius"/>
    </source>
</evidence>